<feature type="domain" description="LTD" evidence="2">
    <location>
        <begin position="218"/>
        <end position="335"/>
    </location>
</feature>
<dbReference type="InterPro" id="IPR036415">
    <property type="entry name" value="Lamin_tail_dom_sf"/>
</dbReference>
<dbReference type="EMBL" id="OBDY01000001">
    <property type="protein sequence ID" value="SNY06612.1"/>
    <property type="molecule type" value="Genomic_DNA"/>
</dbReference>
<dbReference type="InterPro" id="IPR001322">
    <property type="entry name" value="Lamin_tail_dom"/>
</dbReference>
<feature type="chain" id="PRO_5012854654" evidence="1">
    <location>
        <begin position="27"/>
        <end position="345"/>
    </location>
</feature>
<dbReference type="Proteomes" id="UP000219612">
    <property type="component" value="Unassembled WGS sequence"/>
</dbReference>
<sequence length="345" mass="35992">MISRLVSKATVAAIGAVIAVAAPASAAGVPTLQASAPVIVGYKPVTLSGVAEAGAQVQLYETAIGWNDMQPAQNWTTGGTVVATADASGRFSFSRWVDSGFLFEVHQGSAVSNRVTVYSRLEVGLSGGSTVAGRADLTAWNVPGQGGLPYQFQLKQANGTWKTVFSGKGSSDADGAFLNAKISGLAPGSLQTFRAYVGGDTSQGLQGNYSKELKITVKAAAPVQFTKIRYDSTGADTGSNASLNAEWVKLTNKTKTRINLNGWTLRDAQSIVYKFSGTVYLNAGASIFVQSGKGTNTATHRFWGRAGKSGYVWNNGGDTAQLRTPANVIVDACKWAIVGTGETNC</sequence>
<evidence type="ECO:0000313" key="4">
    <source>
        <dbReference type="Proteomes" id="UP000219612"/>
    </source>
</evidence>
<evidence type="ECO:0000259" key="2">
    <source>
        <dbReference type="Pfam" id="PF00932"/>
    </source>
</evidence>
<keyword evidence="4" id="KW-1185">Reference proteome</keyword>
<protein>
    <submittedName>
        <fullName evidence="3">Lamin Tail Domain</fullName>
    </submittedName>
</protein>
<evidence type="ECO:0000256" key="1">
    <source>
        <dbReference type="SAM" id="SignalP"/>
    </source>
</evidence>
<gene>
    <name evidence="3" type="ORF">SAMN05421748_101769</name>
</gene>
<dbReference type="Gene3D" id="2.60.40.1260">
    <property type="entry name" value="Lamin Tail domain"/>
    <property type="match status" value="1"/>
</dbReference>
<evidence type="ECO:0000313" key="3">
    <source>
        <dbReference type="EMBL" id="SNY06612.1"/>
    </source>
</evidence>
<name>A0A285F5R5_9ACTN</name>
<reference evidence="4" key="1">
    <citation type="submission" date="2017-09" db="EMBL/GenBank/DDBJ databases">
        <authorList>
            <person name="Varghese N."/>
            <person name="Submissions S."/>
        </authorList>
    </citation>
    <scope>NUCLEOTIDE SEQUENCE [LARGE SCALE GENOMIC DNA]</scope>
    <source>
        <strain evidence="4">CGMCC 4.6857</strain>
    </source>
</reference>
<dbReference type="Pfam" id="PF00932">
    <property type="entry name" value="LTD"/>
    <property type="match status" value="1"/>
</dbReference>
<accession>A0A285F5R5</accession>
<dbReference type="AlphaFoldDB" id="A0A285F5R5"/>
<dbReference type="RefSeq" id="WP_245922762.1">
    <property type="nucleotide sequence ID" value="NZ_OBDY01000001.1"/>
</dbReference>
<feature type="signal peptide" evidence="1">
    <location>
        <begin position="1"/>
        <end position="26"/>
    </location>
</feature>
<keyword evidence="1" id="KW-0732">Signal</keyword>
<proteinExistence type="predicted"/>
<dbReference type="SUPFAM" id="SSF74853">
    <property type="entry name" value="Lamin A/C globular tail domain"/>
    <property type="match status" value="1"/>
</dbReference>
<organism evidence="3 4">
    <name type="scientific">Paractinoplanes atraurantiacus</name>
    <dbReference type="NCBI Taxonomy" id="1036182"/>
    <lineage>
        <taxon>Bacteria</taxon>
        <taxon>Bacillati</taxon>
        <taxon>Actinomycetota</taxon>
        <taxon>Actinomycetes</taxon>
        <taxon>Micromonosporales</taxon>
        <taxon>Micromonosporaceae</taxon>
        <taxon>Paractinoplanes</taxon>
    </lineage>
</organism>